<dbReference type="Pfam" id="PF00534">
    <property type="entry name" value="Glycos_transf_1"/>
    <property type="match status" value="1"/>
</dbReference>
<gene>
    <name evidence="3" type="ORF">D8Y23_15865</name>
</gene>
<comment type="caution">
    <text evidence="3">The sequence shown here is derived from an EMBL/GenBank/DDBJ whole genome shotgun (WGS) entry which is preliminary data.</text>
</comment>
<sequence>MSALLDDADVVVLTSRYAPHLDGGYAIAVLSRLLALKRAGVRSPVLLTLDVATLRDLERAVAHASAAGVSRGSFTMRNLFDEALRDQGWLRARALPGGRTPGVTYRELRDERGALVVSLPVITDGSPWHLTNANVVVHSDQGDMVLPGFAALYVAWLGHVAVSLRSAAGDQDRRLVVFCESRQIGETLGEWVDPRVRIVHTVHNSHLARPFSRAAPVRDEGWRRWLESLDCFDLVVWPTVAQAAEVDERFPHHVRFASVPSAIVPRRPARTTARSARDTVVMACRLVEQKRVDLAVLAWEAVIRQRPNARLDVYGQGPLRERLAAMIRERGLEGAVRLRGHAADVRAAMERSRVFLSTSDFEGQGLAIIEALSAGIPVVSFDVRYGPAEVIGDGGILVPPGDVSRLSAAILSLLDDDQRWDQTSERARRAAARFTPEVVGAQLRREIDAVLAAPASRLCSLAGA</sequence>
<evidence type="ECO:0000259" key="2">
    <source>
        <dbReference type="Pfam" id="PF00534"/>
    </source>
</evidence>
<keyword evidence="1 3" id="KW-0808">Transferase</keyword>
<accession>A0A443J5Q2</accession>
<dbReference type="AlphaFoldDB" id="A0A443J5Q2"/>
<proteinExistence type="predicted"/>
<evidence type="ECO:0000313" key="4">
    <source>
        <dbReference type="Proteomes" id="UP000285970"/>
    </source>
</evidence>
<feature type="domain" description="Glycosyl transferase family 1" evidence="2">
    <location>
        <begin position="274"/>
        <end position="429"/>
    </location>
</feature>
<dbReference type="EMBL" id="RBZY01000095">
    <property type="protein sequence ID" value="RWR15676.1"/>
    <property type="molecule type" value="Genomic_DNA"/>
</dbReference>
<dbReference type="InterPro" id="IPR001296">
    <property type="entry name" value="Glyco_trans_1"/>
</dbReference>
<protein>
    <submittedName>
        <fullName evidence="3">Glycosyltransferase</fullName>
    </submittedName>
</protein>
<dbReference type="GO" id="GO:0016740">
    <property type="term" value="F:transferase activity"/>
    <property type="evidence" value="ECO:0007669"/>
    <property type="project" value="UniProtKB-KW"/>
</dbReference>
<dbReference type="PANTHER" id="PTHR12526">
    <property type="entry name" value="GLYCOSYLTRANSFERASE"/>
    <property type="match status" value="1"/>
</dbReference>
<reference evidence="3 4" key="1">
    <citation type="journal article" date="2018" name="Front. Microbiol.">
        <title>Novel Insights Into Bacterial Dimethylsulfoniopropionate Catabolism in the East China Sea.</title>
        <authorList>
            <person name="Liu J."/>
            <person name="Liu J."/>
            <person name="Zhang S.H."/>
            <person name="Liang J."/>
            <person name="Lin H."/>
            <person name="Song D."/>
            <person name="Yang G.P."/>
            <person name="Todd J.D."/>
            <person name="Zhang X.H."/>
        </authorList>
    </citation>
    <scope>NUCLEOTIDE SEQUENCE [LARGE SCALE GENOMIC DNA]</scope>
    <source>
        <strain evidence="3 4">ZYFD042</strain>
    </source>
</reference>
<dbReference type="Gene3D" id="3.40.50.2000">
    <property type="entry name" value="Glycogen Phosphorylase B"/>
    <property type="match status" value="2"/>
</dbReference>
<evidence type="ECO:0000256" key="1">
    <source>
        <dbReference type="ARBA" id="ARBA00022679"/>
    </source>
</evidence>
<dbReference type="SUPFAM" id="SSF53756">
    <property type="entry name" value="UDP-Glycosyltransferase/glycogen phosphorylase"/>
    <property type="match status" value="1"/>
</dbReference>
<dbReference type="Proteomes" id="UP000285970">
    <property type="component" value="Unassembled WGS sequence"/>
</dbReference>
<organism evidence="3 4">
    <name type="scientific">Microbacterium enclense</name>
    <dbReference type="NCBI Taxonomy" id="993073"/>
    <lineage>
        <taxon>Bacteria</taxon>
        <taxon>Bacillati</taxon>
        <taxon>Actinomycetota</taxon>
        <taxon>Actinomycetes</taxon>
        <taxon>Micrococcales</taxon>
        <taxon>Microbacteriaceae</taxon>
        <taxon>Microbacterium</taxon>
    </lineage>
</organism>
<name>A0A443J5Q2_9MICO</name>
<evidence type="ECO:0000313" key="3">
    <source>
        <dbReference type="EMBL" id="RWR15676.1"/>
    </source>
</evidence>
<dbReference type="PANTHER" id="PTHR12526:SF630">
    <property type="entry name" value="GLYCOSYLTRANSFERASE"/>
    <property type="match status" value="1"/>
</dbReference>